<dbReference type="EMBL" id="CP025121">
    <property type="protein sequence ID" value="AYJ00992.1"/>
    <property type="molecule type" value="Genomic_DNA"/>
</dbReference>
<gene>
    <name evidence="1" type="ORF">CWO85_00340</name>
</gene>
<dbReference type="Proteomes" id="UP000272462">
    <property type="component" value="Chromosome"/>
</dbReference>
<accession>A0A660HLW6</accession>
<keyword evidence="2" id="KW-1185">Reference proteome</keyword>
<dbReference type="RefSeq" id="WP_121463724.1">
    <property type="nucleotide sequence ID" value="NZ_CP025121.1"/>
</dbReference>
<reference evidence="1 2" key="1">
    <citation type="journal article" date="2018" name="BMC Genomics">
        <title>Comparative genome analysis of jujube witches'-broom Phytoplasma, an obligate pathogen that causes jujube witches'-broom disease.</title>
        <authorList>
            <person name="Wang J."/>
            <person name="Song L."/>
            <person name="Jiao Q."/>
            <person name="Yang S."/>
            <person name="Gao R."/>
            <person name="Lu X."/>
            <person name="Zhou G."/>
        </authorList>
    </citation>
    <scope>NUCLEOTIDE SEQUENCE [LARGE SCALE GENOMIC DNA]</scope>
    <source>
        <strain evidence="1">Jwb-nky</strain>
    </source>
</reference>
<dbReference type="InterPro" id="IPR025449">
    <property type="entry name" value="JetB"/>
</dbReference>
<evidence type="ECO:0008006" key="3">
    <source>
        <dbReference type="Google" id="ProtNLM"/>
    </source>
</evidence>
<sequence>MDQKTKEFYIFVEKFKILKEQEKNIFSKIVNKLFQVNYLTIQKIEDANDYRFILLYKELFSSFFKLSDFQLEIKKYDEVILIKNLNHFNKLKLRKEESLILLILRILFQQKREIKSNYGNVITIYLQDIYHKLNSIVYKEVKKLTKEKIRNILMLFRRYNIINYIDNDLSDDSIITIYNSIIYVIDLDMVEQYKKLLNSDFDEAENEKIN</sequence>
<evidence type="ECO:0000313" key="2">
    <source>
        <dbReference type="Proteomes" id="UP000272462"/>
    </source>
</evidence>
<dbReference type="AlphaFoldDB" id="A0A660HLW6"/>
<name>A0A660HLW6_ZIZJU</name>
<organism evidence="1 2">
    <name type="scientific">Ziziphus jujuba witches'-broom phytoplasma</name>
    <dbReference type="NCBI Taxonomy" id="135727"/>
    <lineage>
        <taxon>Bacteria</taxon>
        <taxon>Bacillati</taxon>
        <taxon>Mycoplasmatota</taxon>
        <taxon>Mollicutes</taxon>
        <taxon>Acholeplasmatales</taxon>
        <taxon>Acholeplasmataceae</taxon>
        <taxon>Candidatus Phytoplasma</taxon>
        <taxon>16SrV (Elm yellows group)</taxon>
    </lineage>
</organism>
<proteinExistence type="predicted"/>
<dbReference type="OrthoDB" id="384210at2"/>
<dbReference type="KEGG" id="pzi:CWO85_00340"/>
<evidence type="ECO:0000313" key="1">
    <source>
        <dbReference type="EMBL" id="AYJ00992.1"/>
    </source>
</evidence>
<dbReference type="Pfam" id="PF13835">
    <property type="entry name" value="DUF4194"/>
    <property type="match status" value="1"/>
</dbReference>
<protein>
    <recommendedName>
        <fullName evidence="3">DUF4194 domain-containing protein</fullName>
    </recommendedName>
</protein>